<evidence type="ECO:0000313" key="2">
    <source>
        <dbReference type="EMBL" id="MDF0751284.1"/>
    </source>
</evidence>
<keyword evidence="1" id="KW-1133">Transmembrane helix</keyword>
<organism evidence="2 3">
    <name type="scientific">Marinobacter iranensis</name>
    <dbReference type="NCBI Taxonomy" id="2962607"/>
    <lineage>
        <taxon>Bacteria</taxon>
        <taxon>Pseudomonadati</taxon>
        <taxon>Pseudomonadota</taxon>
        <taxon>Gammaproteobacteria</taxon>
        <taxon>Pseudomonadales</taxon>
        <taxon>Marinobacteraceae</taxon>
        <taxon>Marinobacter</taxon>
    </lineage>
</organism>
<name>A0ABT5YC90_9GAMM</name>
<dbReference type="RefSeq" id="WP_275707463.1">
    <property type="nucleotide sequence ID" value="NZ_JANCMW010000008.1"/>
</dbReference>
<dbReference type="Proteomes" id="UP001143391">
    <property type="component" value="Unassembled WGS sequence"/>
</dbReference>
<feature type="transmembrane region" description="Helical" evidence="1">
    <location>
        <begin position="12"/>
        <end position="32"/>
    </location>
</feature>
<keyword evidence="1" id="KW-0472">Membrane</keyword>
<evidence type="ECO:0000313" key="3">
    <source>
        <dbReference type="Proteomes" id="UP001143391"/>
    </source>
</evidence>
<evidence type="ECO:0008006" key="4">
    <source>
        <dbReference type="Google" id="ProtNLM"/>
    </source>
</evidence>
<dbReference type="EMBL" id="JANCMW010000008">
    <property type="protein sequence ID" value="MDF0751284.1"/>
    <property type="molecule type" value="Genomic_DNA"/>
</dbReference>
<accession>A0ABT5YC90</accession>
<keyword evidence="3" id="KW-1185">Reference proteome</keyword>
<reference evidence="2" key="1">
    <citation type="submission" date="2022-07" db="EMBL/GenBank/DDBJ databases">
        <title>Marinobacter iranensis a new bacterium isolate from a hipersaline lake in Iran.</title>
        <authorList>
            <person name="Mohammad A.M.A."/>
            <person name="Cristina S.-P."/>
            <person name="Antonio V."/>
        </authorList>
    </citation>
    <scope>NUCLEOTIDE SEQUENCE</scope>
    <source>
        <strain evidence="2">71-i</strain>
    </source>
</reference>
<proteinExistence type="predicted"/>
<keyword evidence="1" id="KW-0812">Transmembrane</keyword>
<evidence type="ECO:0000256" key="1">
    <source>
        <dbReference type="SAM" id="Phobius"/>
    </source>
</evidence>
<comment type="caution">
    <text evidence="2">The sequence shown here is derived from an EMBL/GenBank/DDBJ whole genome shotgun (WGS) entry which is preliminary data.</text>
</comment>
<protein>
    <recommendedName>
        <fullName evidence="4">MSHA biogenesis protein MshP</fullName>
    </recommendedName>
</protein>
<gene>
    <name evidence="2" type="ORF">NLU14_13720</name>
</gene>
<sequence length="137" mass="14183">MCPEKLLKNQSGAGLPVALFIVTVLAFLVLGMSQLQQGSGESISLQIQSQRAFLAAESGAQVAVRDVLEANSCDGIDSPLNFVAADGLQSCRATMTCESVDADIGGSGGNTVYTITSKGQCGVGADQSTRDIEVRVR</sequence>